<evidence type="ECO:0000256" key="5">
    <source>
        <dbReference type="ARBA" id="ARBA00022968"/>
    </source>
</evidence>
<evidence type="ECO:0000256" key="6">
    <source>
        <dbReference type="ARBA" id="ARBA00022989"/>
    </source>
</evidence>
<evidence type="ECO:0000256" key="2">
    <source>
        <dbReference type="ARBA" id="ARBA00004496"/>
    </source>
</evidence>
<name>A0AAV1K665_9NEOP</name>
<dbReference type="EMBL" id="CAVLGL010000001">
    <property type="protein sequence ID" value="CAK1578576.1"/>
    <property type="molecule type" value="Genomic_DNA"/>
</dbReference>
<dbReference type="InterPro" id="IPR038757">
    <property type="entry name" value="BRAP"/>
</dbReference>
<reference evidence="10 11" key="1">
    <citation type="submission" date="2023-11" db="EMBL/GenBank/DDBJ databases">
        <authorList>
            <person name="Hedman E."/>
            <person name="Englund M."/>
            <person name="Stromberg M."/>
            <person name="Nyberg Akerstrom W."/>
            <person name="Nylinder S."/>
            <person name="Jareborg N."/>
            <person name="Kallberg Y."/>
            <person name="Kronander E."/>
        </authorList>
    </citation>
    <scope>NUCLEOTIDE SEQUENCE [LARGE SCALE GENOMIC DNA]</scope>
</reference>
<protein>
    <submittedName>
        <fullName evidence="10">Uncharacterized protein</fullName>
    </submittedName>
</protein>
<comment type="subcellular location">
    <subcellularLocation>
        <location evidence="2">Cytoplasm</location>
    </subcellularLocation>
    <subcellularLocation>
        <location evidence="1">Golgi apparatus membrane</location>
        <topology evidence="1">Single-pass type II membrane protein</topology>
    </subcellularLocation>
</comment>
<keyword evidence="8 9" id="KW-0472">Membrane</keyword>
<dbReference type="PANTHER" id="PTHR35259">
    <property type="entry name" value="BOMBESIN RECEPTOR-ACTIVATED PROTEIN C6ORF89"/>
    <property type="match status" value="1"/>
</dbReference>
<comment type="caution">
    <text evidence="10">The sequence shown here is derived from an EMBL/GenBank/DDBJ whole genome shotgun (WGS) entry which is preliminary data.</text>
</comment>
<evidence type="ECO:0000256" key="8">
    <source>
        <dbReference type="ARBA" id="ARBA00023136"/>
    </source>
</evidence>
<gene>
    <name evidence="10" type="ORF">PARMNEM_LOCUS636</name>
</gene>
<keyword evidence="6 9" id="KW-1133">Transmembrane helix</keyword>
<dbReference type="Proteomes" id="UP001314205">
    <property type="component" value="Unassembled WGS sequence"/>
</dbReference>
<evidence type="ECO:0000256" key="3">
    <source>
        <dbReference type="ARBA" id="ARBA00022490"/>
    </source>
</evidence>
<evidence type="ECO:0000313" key="11">
    <source>
        <dbReference type="Proteomes" id="UP001314205"/>
    </source>
</evidence>
<dbReference type="AlphaFoldDB" id="A0AAV1K665"/>
<keyword evidence="11" id="KW-1185">Reference proteome</keyword>
<organism evidence="10 11">
    <name type="scientific">Parnassius mnemosyne</name>
    <name type="common">clouded apollo</name>
    <dbReference type="NCBI Taxonomy" id="213953"/>
    <lineage>
        <taxon>Eukaryota</taxon>
        <taxon>Metazoa</taxon>
        <taxon>Ecdysozoa</taxon>
        <taxon>Arthropoda</taxon>
        <taxon>Hexapoda</taxon>
        <taxon>Insecta</taxon>
        <taxon>Pterygota</taxon>
        <taxon>Neoptera</taxon>
        <taxon>Endopterygota</taxon>
        <taxon>Lepidoptera</taxon>
        <taxon>Glossata</taxon>
        <taxon>Ditrysia</taxon>
        <taxon>Papilionoidea</taxon>
        <taxon>Papilionidae</taxon>
        <taxon>Parnassiinae</taxon>
        <taxon>Parnassini</taxon>
        <taxon>Parnassius</taxon>
        <taxon>Driopa</taxon>
    </lineage>
</organism>
<keyword evidence="4 9" id="KW-0812">Transmembrane</keyword>
<accession>A0AAV1K665</accession>
<evidence type="ECO:0000256" key="9">
    <source>
        <dbReference type="SAM" id="Phobius"/>
    </source>
</evidence>
<keyword evidence="7" id="KW-0333">Golgi apparatus</keyword>
<evidence type="ECO:0000256" key="1">
    <source>
        <dbReference type="ARBA" id="ARBA00004323"/>
    </source>
</evidence>
<keyword evidence="5" id="KW-0735">Signal-anchor</keyword>
<dbReference type="GO" id="GO:0000139">
    <property type="term" value="C:Golgi membrane"/>
    <property type="evidence" value="ECO:0007669"/>
    <property type="project" value="UniProtKB-SubCell"/>
</dbReference>
<evidence type="ECO:0000256" key="4">
    <source>
        <dbReference type="ARBA" id="ARBA00022692"/>
    </source>
</evidence>
<evidence type="ECO:0000256" key="7">
    <source>
        <dbReference type="ARBA" id="ARBA00023034"/>
    </source>
</evidence>
<keyword evidence="3" id="KW-0963">Cytoplasm</keyword>
<sequence>MNERESIKAYAHSIKKLKNECTDKGINEDEFRKLYFESLKSIEEKDIMVKSHSRQSFFTKRKFLLILLLILTIYSIKYICCNILCNLQELIYPGLRLIRQISIPFISLFPALTELYQEPCLIQNPFYTIIDMDCWPCSTVNNVHQIYDPQPLHQQHAAPFIYETDQEQVDMKKLRNLYFRNKELFDKESSKIVMNNKFHLAPSNLFQNQQDIEDTNLYIWKINNLNLARILRQLIPRAKVVPKFGQSTERFIIIDSSHNDFSIPDTECNFAFLLVLSGTRTVILNPAEECKHQCKSTQVDLKESYLLWYNWWYWRPVVQQSNGNSTFVAHVGSYC</sequence>
<proteinExistence type="predicted"/>
<evidence type="ECO:0000313" key="10">
    <source>
        <dbReference type="EMBL" id="CAK1578576.1"/>
    </source>
</evidence>
<feature type="transmembrane region" description="Helical" evidence="9">
    <location>
        <begin position="63"/>
        <end position="79"/>
    </location>
</feature>
<dbReference type="PANTHER" id="PTHR35259:SF1">
    <property type="entry name" value="BOMBESIN RECEPTOR-ACTIVATED PROTEIN C6ORF89"/>
    <property type="match status" value="1"/>
</dbReference>